<evidence type="ECO:0000313" key="2">
    <source>
        <dbReference type="EMBL" id="CAI76595.1"/>
    </source>
</evidence>
<protein>
    <recommendedName>
        <fullName evidence="4">Transmembrane protein</fullName>
    </recommendedName>
</protein>
<dbReference type="OMA" id="NGCTEDI"/>
<sequence length="100" mass="11179">MSFSFKTLFNRIKGGRVPTDGSPVMVYALGVLNFILFGFGTAISGIINGCTEDIAIGFMQFILPFVGWVWSVIWGFLMISDKFRDYKYQGSDATPIYDNV</sequence>
<name>Q4U9A8_THEAN</name>
<dbReference type="VEuPathDB" id="PiroplasmaDB:TA09095"/>
<dbReference type="eggNOG" id="ENOG502SC3H">
    <property type="taxonomic scope" value="Eukaryota"/>
</dbReference>
<dbReference type="Proteomes" id="UP000001950">
    <property type="component" value="Chromosome 4"/>
</dbReference>
<keyword evidence="3" id="KW-1185">Reference proteome</keyword>
<feature type="transmembrane region" description="Helical" evidence="1">
    <location>
        <begin position="21"/>
        <end position="48"/>
    </location>
</feature>
<evidence type="ECO:0000256" key="1">
    <source>
        <dbReference type="SAM" id="Phobius"/>
    </source>
</evidence>
<proteinExistence type="predicted"/>
<organism evidence="2 3">
    <name type="scientific">Theileria annulata</name>
    <dbReference type="NCBI Taxonomy" id="5874"/>
    <lineage>
        <taxon>Eukaryota</taxon>
        <taxon>Sar</taxon>
        <taxon>Alveolata</taxon>
        <taxon>Apicomplexa</taxon>
        <taxon>Aconoidasida</taxon>
        <taxon>Piroplasmida</taxon>
        <taxon>Theileriidae</taxon>
        <taxon>Theileria</taxon>
    </lineage>
</organism>
<keyword evidence="1" id="KW-1133">Transmembrane helix</keyword>
<dbReference type="AlphaFoldDB" id="Q4U9A8"/>
<feature type="transmembrane region" description="Helical" evidence="1">
    <location>
        <begin position="54"/>
        <end position="77"/>
    </location>
</feature>
<evidence type="ECO:0008006" key="4">
    <source>
        <dbReference type="Google" id="ProtNLM"/>
    </source>
</evidence>
<evidence type="ECO:0000313" key="3">
    <source>
        <dbReference type="Proteomes" id="UP000001950"/>
    </source>
</evidence>
<dbReference type="GeneID" id="3863232"/>
<dbReference type="EMBL" id="CR940353">
    <property type="protein sequence ID" value="CAI76595.1"/>
    <property type="molecule type" value="Genomic_DNA"/>
</dbReference>
<dbReference type="RefSeq" id="XP_953220.1">
    <property type="nucleotide sequence ID" value="XM_948127.1"/>
</dbReference>
<accession>Q4U9A8</accession>
<dbReference type="KEGG" id="tan:TA09095"/>
<reference evidence="2 3" key="1">
    <citation type="journal article" date="2005" name="Science">
        <title>Genome of the host-cell transforming parasite Theileria annulata compared with T. parva.</title>
        <authorList>
            <person name="Pain A."/>
            <person name="Renauld H."/>
            <person name="Berriman M."/>
            <person name="Murphy L."/>
            <person name="Yeats C.A."/>
            <person name="Weir W."/>
            <person name="Kerhornou A."/>
            <person name="Aslett M."/>
            <person name="Bishop R."/>
            <person name="Bouchier C."/>
            <person name="Cochet M."/>
            <person name="Coulson R.M.R."/>
            <person name="Cronin A."/>
            <person name="de Villiers E.P."/>
            <person name="Fraser A."/>
            <person name="Fosker N."/>
            <person name="Gardner M."/>
            <person name="Goble A."/>
            <person name="Griffiths-Jones S."/>
            <person name="Harris D.E."/>
            <person name="Katzer F."/>
            <person name="Larke N."/>
            <person name="Lord A."/>
            <person name="Maser P."/>
            <person name="McKellar S."/>
            <person name="Mooney P."/>
            <person name="Morton F."/>
            <person name="Nene V."/>
            <person name="O'Neil S."/>
            <person name="Price C."/>
            <person name="Quail M.A."/>
            <person name="Rabbinowitsch E."/>
            <person name="Rawlings N.D."/>
            <person name="Rutter S."/>
            <person name="Saunders D."/>
            <person name="Seeger K."/>
            <person name="Shah T."/>
            <person name="Squares R."/>
            <person name="Squares S."/>
            <person name="Tivey A."/>
            <person name="Walker A.R."/>
            <person name="Woodward J."/>
            <person name="Dobbelaere D.A.E."/>
            <person name="Langsley G."/>
            <person name="Rajandream M.A."/>
            <person name="McKeever D."/>
            <person name="Shiels B."/>
            <person name="Tait A."/>
            <person name="Barrell B.G."/>
            <person name="Hall N."/>
        </authorList>
    </citation>
    <scope>NUCLEOTIDE SEQUENCE [LARGE SCALE GENOMIC DNA]</scope>
    <source>
        <strain evidence="3">Ankara</strain>
    </source>
</reference>
<dbReference type="InParanoid" id="Q4U9A8"/>
<gene>
    <name evidence="2" type="ORF">TA09095</name>
</gene>
<keyword evidence="1" id="KW-0812">Transmembrane</keyword>
<keyword evidence="1" id="KW-0472">Membrane</keyword>
<dbReference type="OrthoDB" id="361532at2759"/>